<reference evidence="2" key="1">
    <citation type="submission" date="2025-08" db="UniProtKB">
        <authorList>
            <consortium name="RefSeq"/>
        </authorList>
    </citation>
    <scope>IDENTIFICATION</scope>
    <source>
        <tissue evidence="2">Leaves</tissue>
    </source>
</reference>
<gene>
    <name evidence="2" type="primary">LOC108979827</name>
</gene>
<protein>
    <submittedName>
        <fullName evidence="2">Uncharacterized protein LOC108979827</fullName>
    </submittedName>
</protein>
<evidence type="ECO:0000313" key="2">
    <source>
        <dbReference type="RefSeq" id="XP_018806141.1"/>
    </source>
</evidence>
<accession>A0A2I4DG59</accession>
<dbReference type="KEGG" id="jre:108979827"/>
<dbReference type="GeneID" id="108979827"/>
<dbReference type="AlphaFoldDB" id="A0A2I4DG59"/>
<dbReference type="Proteomes" id="UP000235220">
    <property type="component" value="Chromosome 9"/>
</dbReference>
<dbReference type="SUPFAM" id="SSF53098">
    <property type="entry name" value="Ribonuclease H-like"/>
    <property type="match status" value="1"/>
</dbReference>
<dbReference type="STRING" id="51240.A0A2I4DG59"/>
<dbReference type="RefSeq" id="XP_018806141.1">
    <property type="nucleotide sequence ID" value="XM_018950596.1"/>
</dbReference>
<dbReference type="Gramene" id="Jr09_02280_p1">
    <property type="protein sequence ID" value="cds.Jr09_02280_p1"/>
    <property type="gene ID" value="Jr09_02280"/>
</dbReference>
<dbReference type="InterPro" id="IPR012337">
    <property type="entry name" value="RNaseH-like_sf"/>
</dbReference>
<sequence>MRQKRWFELIKDYDCTINYHPNKANVVADALSRKSMGSAVAALTTQHRLLMDLERASIEIIASDTNAFMASLVVQPALIDRIKVSQQVDSGLVKLVEEFRNRDKSDFNVSEDGVLRFRGRLCILADDALKRVKAEHHRPAEFLQPLQIPKWKWEHISMDFVRGLPRTLNGQDAIWVIADCLTKTARFVPIKVSFKLEKLAKLYV</sequence>
<dbReference type="PANTHER" id="PTHR45835:SF99">
    <property type="entry name" value="CHROMO DOMAIN-CONTAINING PROTEIN-RELATED"/>
    <property type="match status" value="1"/>
</dbReference>
<name>A0A2I4DG59_JUGRE</name>
<dbReference type="OrthoDB" id="111931at2759"/>
<keyword evidence="1" id="KW-1185">Reference proteome</keyword>
<dbReference type="PANTHER" id="PTHR45835">
    <property type="entry name" value="YALI0A06105P"/>
    <property type="match status" value="1"/>
</dbReference>
<organism evidence="1 2">
    <name type="scientific">Juglans regia</name>
    <name type="common">English walnut</name>
    <dbReference type="NCBI Taxonomy" id="51240"/>
    <lineage>
        <taxon>Eukaryota</taxon>
        <taxon>Viridiplantae</taxon>
        <taxon>Streptophyta</taxon>
        <taxon>Embryophyta</taxon>
        <taxon>Tracheophyta</taxon>
        <taxon>Spermatophyta</taxon>
        <taxon>Magnoliopsida</taxon>
        <taxon>eudicotyledons</taxon>
        <taxon>Gunneridae</taxon>
        <taxon>Pentapetalae</taxon>
        <taxon>rosids</taxon>
        <taxon>fabids</taxon>
        <taxon>Fagales</taxon>
        <taxon>Juglandaceae</taxon>
        <taxon>Juglans</taxon>
    </lineage>
</organism>
<evidence type="ECO:0000313" key="1">
    <source>
        <dbReference type="Proteomes" id="UP000235220"/>
    </source>
</evidence>
<proteinExistence type="predicted"/>